<sequence length="653" mass="73830">MSFTAEEVSSKIGVSAIKIDNKTLETVNEISNKYPTKIFNLDMLDAKWKTFTFRNKIKNMNNITPSHLINFFKQIDEQCKQQQITMIIDDDTSLANSFVESKQEEIGDKRSMETSTATEENELKKIKTEDTNTDINQYQGGKIKEEAVERIGDDFVTFNANFKNKLKETVKGEDSLTNEEKVLKHLSYKIKKSSTSSKDVVIVNDKSTRENFKIFRESTSSLSKILDAQLSTKEHFHEKLELSDPTVQSQSAIFCVGRIVNDSVTELEPTFERSNLALETSRKTGIGRRIKIDVNNLKYGDLYLGQVVLCKGRNVTGEEFIIDEIVKSEKAINDEAMEDEEEAFENFKICTINGPLCSDSSLDYTLFANFVEKLNKTIKPDYLIINGPLLDITNKCISSGMIPPIITTLADGSEIIENVETLDDIFNKLVFPLLLKISTSTKIILTPHATDTLSVYSSYPQPSYEARLFEKMTNVYLLPNPGFISLNGVNFAINNIDIFKNMKTIDLSNDTKKNKFKLISDIMVENKNAYPLYPTIPSLNEDLGSSKRFKDMFDIPDTKFDDITKEGVIRLLGCTKQKLNKNINTHVSTSIPEDFLDGIHMIIHNSGFVPHLELLNQQGCTINTNGFYNGDKLGYYGEVHVSNTNIDVKIVKL</sequence>
<dbReference type="GO" id="GO:0006270">
    <property type="term" value="P:DNA replication initiation"/>
    <property type="evidence" value="ECO:0007669"/>
    <property type="project" value="TreeGrafter"/>
</dbReference>
<dbReference type="Proteomes" id="UP000183365">
    <property type="component" value="Unassembled WGS sequence"/>
</dbReference>
<evidence type="ECO:0000313" key="9">
    <source>
        <dbReference type="Proteomes" id="UP000183365"/>
    </source>
</evidence>
<dbReference type="EMBL" id="FQNF01000049">
    <property type="protein sequence ID" value="SGZ40386.1"/>
    <property type="molecule type" value="Genomic_DNA"/>
</dbReference>
<evidence type="ECO:0000256" key="1">
    <source>
        <dbReference type="ARBA" id="ARBA00004123"/>
    </source>
</evidence>
<dbReference type="GO" id="GO:0005658">
    <property type="term" value="C:alpha DNA polymerase:primase complex"/>
    <property type="evidence" value="ECO:0007669"/>
    <property type="project" value="TreeGrafter"/>
</dbReference>
<dbReference type="VEuPathDB" id="FungiDB:HGUI_02586"/>
<keyword evidence="4" id="KW-0235">DNA replication</keyword>
<organism evidence="8 9">
    <name type="scientific">Hanseniaspora guilliermondii</name>
    <dbReference type="NCBI Taxonomy" id="56406"/>
    <lineage>
        <taxon>Eukaryota</taxon>
        <taxon>Fungi</taxon>
        <taxon>Dikarya</taxon>
        <taxon>Ascomycota</taxon>
        <taxon>Saccharomycotina</taxon>
        <taxon>Saccharomycetes</taxon>
        <taxon>Saccharomycodales</taxon>
        <taxon>Saccharomycodaceae</taxon>
        <taxon>Hanseniaspora</taxon>
    </lineage>
</organism>
<dbReference type="InterPro" id="IPR054300">
    <property type="entry name" value="OB_DPOA2"/>
</dbReference>
<proteinExistence type="inferred from homology"/>
<dbReference type="Gene3D" id="3.60.21.60">
    <property type="match status" value="1"/>
</dbReference>
<accession>A0A1L0B1U8</accession>
<feature type="domain" description="DNA polymerase alpha subunit B OB" evidence="7">
    <location>
        <begin position="232"/>
        <end position="326"/>
    </location>
</feature>
<evidence type="ECO:0000256" key="5">
    <source>
        <dbReference type="ARBA" id="ARBA00023242"/>
    </source>
</evidence>
<dbReference type="PANTHER" id="PTHR23061:SF12">
    <property type="entry name" value="DNA POLYMERASE ALPHA SUBUNIT B"/>
    <property type="match status" value="1"/>
</dbReference>
<evidence type="ECO:0000259" key="7">
    <source>
        <dbReference type="Pfam" id="PF22062"/>
    </source>
</evidence>
<evidence type="ECO:0000313" key="8">
    <source>
        <dbReference type="EMBL" id="SGZ40386.1"/>
    </source>
</evidence>
<gene>
    <name evidence="8" type="ORF">HGUI_02586</name>
</gene>
<comment type="similarity">
    <text evidence="2">Belongs to the DNA polymerase alpha subunit B family.</text>
</comment>
<evidence type="ECO:0000256" key="3">
    <source>
        <dbReference type="ARBA" id="ARBA00018596"/>
    </source>
</evidence>
<name>A0A1L0B1U8_9ASCO</name>
<evidence type="ECO:0000256" key="2">
    <source>
        <dbReference type="ARBA" id="ARBA00007299"/>
    </source>
</evidence>
<dbReference type="InterPro" id="IPR016722">
    <property type="entry name" value="DNA_pol_alpha_bsu"/>
</dbReference>
<comment type="subcellular location">
    <subcellularLocation>
        <location evidence="1">Nucleus</location>
    </subcellularLocation>
</comment>
<dbReference type="InterPro" id="IPR007185">
    <property type="entry name" value="DNA_pol_a/d/e_bsu"/>
</dbReference>
<dbReference type="Pfam" id="PF04042">
    <property type="entry name" value="DNA_pol_E_B"/>
    <property type="match status" value="1"/>
</dbReference>
<dbReference type="PANTHER" id="PTHR23061">
    <property type="entry name" value="DNA POLYMERASE 2 ALPHA 70 KDA SUBUNIT"/>
    <property type="match status" value="1"/>
</dbReference>
<keyword evidence="9" id="KW-1185">Reference proteome</keyword>
<dbReference type="OrthoDB" id="3972481at2759"/>
<evidence type="ECO:0000259" key="6">
    <source>
        <dbReference type="Pfam" id="PF04042"/>
    </source>
</evidence>
<dbReference type="GO" id="GO:0003677">
    <property type="term" value="F:DNA binding"/>
    <property type="evidence" value="ECO:0007669"/>
    <property type="project" value="InterPro"/>
</dbReference>
<dbReference type="AlphaFoldDB" id="A0A1L0B1U8"/>
<protein>
    <recommendedName>
        <fullName evidence="3">DNA polymerase alpha subunit B</fullName>
    </recommendedName>
</protein>
<reference evidence="9" key="1">
    <citation type="submission" date="2016-11" db="EMBL/GenBank/DDBJ databases">
        <authorList>
            <person name="Guldener U."/>
        </authorList>
    </citation>
    <scope>NUCLEOTIDE SEQUENCE [LARGE SCALE GENOMIC DNA]</scope>
</reference>
<dbReference type="Pfam" id="PF22062">
    <property type="entry name" value="OB_DPOA2"/>
    <property type="match status" value="1"/>
</dbReference>
<keyword evidence="5" id="KW-0539">Nucleus</keyword>
<feature type="domain" description="DNA polymerase alpha/delta/epsilon subunit B" evidence="6">
    <location>
        <begin position="351"/>
        <end position="536"/>
    </location>
</feature>
<evidence type="ECO:0000256" key="4">
    <source>
        <dbReference type="ARBA" id="ARBA00022705"/>
    </source>
</evidence>